<keyword evidence="1" id="KW-1133">Transmembrane helix</keyword>
<evidence type="ECO:0000313" key="3">
    <source>
        <dbReference type="Proteomes" id="UP000887013"/>
    </source>
</evidence>
<organism evidence="2 3">
    <name type="scientific">Nephila pilipes</name>
    <name type="common">Giant wood spider</name>
    <name type="synonym">Nephila maculata</name>
    <dbReference type="NCBI Taxonomy" id="299642"/>
    <lineage>
        <taxon>Eukaryota</taxon>
        <taxon>Metazoa</taxon>
        <taxon>Ecdysozoa</taxon>
        <taxon>Arthropoda</taxon>
        <taxon>Chelicerata</taxon>
        <taxon>Arachnida</taxon>
        <taxon>Araneae</taxon>
        <taxon>Araneomorphae</taxon>
        <taxon>Entelegynae</taxon>
        <taxon>Araneoidea</taxon>
        <taxon>Nephilidae</taxon>
        <taxon>Nephila</taxon>
    </lineage>
</organism>
<dbReference type="Proteomes" id="UP000887013">
    <property type="component" value="Unassembled WGS sequence"/>
</dbReference>
<dbReference type="AlphaFoldDB" id="A0A8X6MMR4"/>
<evidence type="ECO:0000256" key="1">
    <source>
        <dbReference type="SAM" id="Phobius"/>
    </source>
</evidence>
<protein>
    <submittedName>
        <fullName evidence="2">Uncharacterized protein</fullName>
    </submittedName>
</protein>
<evidence type="ECO:0000313" key="2">
    <source>
        <dbReference type="EMBL" id="GFS68346.1"/>
    </source>
</evidence>
<feature type="transmembrane region" description="Helical" evidence="1">
    <location>
        <begin position="12"/>
        <end position="39"/>
    </location>
</feature>
<sequence>MFTEIIAKSVMFAWITCMIRLVIFNTFEIAYMLPIIIILDQIAIPPSTITSILSTGSNTIGYAAQEDTNEKMEKSIGTKGKEETDLNEKISKLMYVEKRRP</sequence>
<proteinExistence type="predicted"/>
<keyword evidence="3" id="KW-1185">Reference proteome</keyword>
<dbReference type="EMBL" id="BMAW01095022">
    <property type="protein sequence ID" value="GFS68346.1"/>
    <property type="molecule type" value="Genomic_DNA"/>
</dbReference>
<comment type="caution">
    <text evidence="2">The sequence shown here is derived from an EMBL/GenBank/DDBJ whole genome shotgun (WGS) entry which is preliminary data.</text>
</comment>
<name>A0A8X6MMR4_NEPPI</name>
<accession>A0A8X6MMR4</accession>
<gene>
    <name evidence="2" type="ORF">NPIL_633361</name>
</gene>
<reference evidence="2" key="1">
    <citation type="submission" date="2020-08" db="EMBL/GenBank/DDBJ databases">
        <title>Multicomponent nature underlies the extraordinary mechanical properties of spider dragline silk.</title>
        <authorList>
            <person name="Kono N."/>
            <person name="Nakamura H."/>
            <person name="Mori M."/>
            <person name="Yoshida Y."/>
            <person name="Ohtoshi R."/>
            <person name="Malay A.D."/>
            <person name="Moran D.A.P."/>
            <person name="Tomita M."/>
            <person name="Numata K."/>
            <person name="Arakawa K."/>
        </authorList>
    </citation>
    <scope>NUCLEOTIDE SEQUENCE</scope>
</reference>
<keyword evidence="1" id="KW-0472">Membrane</keyword>
<keyword evidence="1" id="KW-0812">Transmembrane</keyword>